<keyword evidence="2" id="KW-1185">Reference proteome</keyword>
<evidence type="ECO:0000313" key="1">
    <source>
        <dbReference type="EMBL" id="MFC0717074.1"/>
    </source>
</evidence>
<dbReference type="RefSeq" id="WP_189499477.1">
    <property type="nucleotide sequence ID" value="NZ_BMZT01000022.1"/>
</dbReference>
<name>A0ABV6SUF9_9GAMM</name>
<reference evidence="1 2" key="1">
    <citation type="submission" date="2024-09" db="EMBL/GenBank/DDBJ databases">
        <authorList>
            <person name="Sun Q."/>
            <person name="Mori K."/>
        </authorList>
    </citation>
    <scope>NUCLEOTIDE SEQUENCE [LARGE SCALE GENOMIC DNA]</scope>
    <source>
        <strain evidence="1 2">KCTC 52403</strain>
    </source>
</reference>
<evidence type="ECO:0000313" key="2">
    <source>
        <dbReference type="Proteomes" id="UP001589898"/>
    </source>
</evidence>
<proteinExistence type="predicted"/>
<dbReference type="Proteomes" id="UP001589898">
    <property type="component" value="Unassembled WGS sequence"/>
</dbReference>
<accession>A0ABV6SUF9</accession>
<dbReference type="EMBL" id="JBHLTF010000018">
    <property type="protein sequence ID" value="MFC0717074.1"/>
    <property type="molecule type" value="Genomic_DNA"/>
</dbReference>
<protein>
    <submittedName>
        <fullName evidence="1">Uncharacterized protein</fullName>
    </submittedName>
</protein>
<organism evidence="1 2">
    <name type="scientific">Luteimonas padinae</name>
    <dbReference type="NCBI Taxonomy" id="1714359"/>
    <lineage>
        <taxon>Bacteria</taxon>
        <taxon>Pseudomonadati</taxon>
        <taxon>Pseudomonadota</taxon>
        <taxon>Gammaproteobacteria</taxon>
        <taxon>Lysobacterales</taxon>
        <taxon>Lysobacteraceae</taxon>
        <taxon>Luteimonas</taxon>
    </lineage>
</organism>
<comment type="caution">
    <text evidence="1">The sequence shown here is derived from an EMBL/GenBank/DDBJ whole genome shotgun (WGS) entry which is preliminary data.</text>
</comment>
<gene>
    <name evidence="1" type="ORF">ACFFFU_04805</name>
</gene>
<sequence length="130" mass="14568">MEFFATDRVDQWVLQLQHDSAGTSEFQLDVDNFAAFCMGLKQCIDAALNPLLQPNAEMAVCTVASDLVTHTPSRGGISIISNWSGDANVQFNFYLNQADRKFRTTLTYSLADAMRLYDLFANAYNSRIRA</sequence>